<evidence type="ECO:0000259" key="4">
    <source>
        <dbReference type="Pfam" id="PF08241"/>
    </source>
</evidence>
<gene>
    <name evidence="5" type="ORF">PANT1444_LOCUS5761</name>
</gene>
<protein>
    <recommendedName>
        <fullName evidence="4">Methyltransferase type 11 domain-containing protein</fullName>
    </recommendedName>
</protein>
<dbReference type="InterPro" id="IPR013216">
    <property type="entry name" value="Methyltransf_11"/>
</dbReference>
<dbReference type="Gene3D" id="3.40.50.150">
    <property type="entry name" value="Vaccinia Virus protein VP39"/>
    <property type="match status" value="1"/>
</dbReference>
<proteinExistence type="predicted"/>
<accession>A0A7S0HFS8</accession>
<reference evidence="5" key="1">
    <citation type="submission" date="2021-01" db="EMBL/GenBank/DDBJ databases">
        <authorList>
            <person name="Corre E."/>
            <person name="Pelletier E."/>
            <person name="Niang G."/>
            <person name="Scheremetjew M."/>
            <person name="Finn R."/>
            <person name="Kale V."/>
            <person name="Holt S."/>
            <person name="Cochrane G."/>
            <person name="Meng A."/>
            <person name="Brown T."/>
            <person name="Cohen L."/>
        </authorList>
    </citation>
    <scope>NUCLEOTIDE SEQUENCE</scope>
    <source>
        <strain evidence="5">CCMP1374</strain>
    </source>
</reference>
<dbReference type="AlphaFoldDB" id="A0A7S0HFS8"/>
<sequence>MFSRAGPARALVRRPAHAHAPHLRLRQLATKIFDGTLKAHHRERAALAPDFGNYSYLHEEVARRLLDRLDDIHESYEFSDAVDLSCGPGHVRRLLDGRGVQRMLEFDSSGTMLALSATDAAGPNPPEFEVTQVQLRDGEEFPKLPKESADLIVSCMHMHWVNDLPGLLTSMRRALRPNGLFLAAMLGGDTLSEMRSSFVLADYERKGGVAKRMSPLATVSDCGALLQAAGFSLPTVDTDKVVVHYPDAWTLFHHLRAMGDSHAVLDRSASSQETLLAASAAYREMYGDAETGEIPATFQMIFLTGWAPHESMQKPMSPGSATVSLKDLSLPGVPGVLLPGEPPDEPPDEAPPQPFLTPSRRPGGPKEK</sequence>
<evidence type="ECO:0000313" key="5">
    <source>
        <dbReference type="EMBL" id="CAD8478629.1"/>
    </source>
</evidence>
<feature type="domain" description="Methyltransferase type 11" evidence="4">
    <location>
        <begin position="82"/>
        <end position="182"/>
    </location>
</feature>
<dbReference type="InterPro" id="IPR050602">
    <property type="entry name" value="Malonyl-ACP_OMT"/>
</dbReference>
<dbReference type="PANTHER" id="PTHR13090:SF1">
    <property type="entry name" value="ARGININE-HYDROXYLASE NDUFAF5, MITOCHONDRIAL"/>
    <property type="match status" value="1"/>
</dbReference>
<keyword evidence="1" id="KW-0489">Methyltransferase</keyword>
<name>A0A7S0HFS8_9EUKA</name>
<feature type="region of interest" description="Disordered" evidence="3">
    <location>
        <begin position="311"/>
        <end position="368"/>
    </location>
</feature>
<dbReference type="GO" id="GO:0005739">
    <property type="term" value="C:mitochondrion"/>
    <property type="evidence" value="ECO:0007669"/>
    <property type="project" value="TreeGrafter"/>
</dbReference>
<dbReference type="GO" id="GO:0032981">
    <property type="term" value="P:mitochondrial respiratory chain complex I assembly"/>
    <property type="evidence" value="ECO:0007669"/>
    <property type="project" value="TreeGrafter"/>
</dbReference>
<dbReference type="PANTHER" id="PTHR13090">
    <property type="entry name" value="ARGININE-HYDROXYLASE NDUFAF5, MITOCHONDRIAL"/>
    <property type="match status" value="1"/>
</dbReference>
<feature type="compositionally biased region" description="Low complexity" evidence="3">
    <location>
        <begin position="330"/>
        <end position="339"/>
    </location>
</feature>
<dbReference type="EMBL" id="HBEP01010249">
    <property type="protein sequence ID" value="CAD8478629.1"/>
    <property type="molecule type" value="Transcribed_RNA"/>
</dbReference>
<dbReference type="Pfam" id="PF08241">
    <property type="entry name" value="Methyltransf_11"/>
    <property type="match status" value="1"/>
</dbReference>
<organism evidence="5">
    <name type="scientific">Phaeocystis antarctica</name>
    <dbReference type="NCBI Taxonomy" id="33657"/>
    <lineage>
        <taxon>Eukaryota</taxon>
        <taxon>Haptista</taxon>
        <taxon>Haptophyta</taxon>
        <taxon>Prymnesiophyceae</taxon>
        <taxon>Phaeocystales</taxon>
        <taxon>Phaeocystaceae</taxon>
        <taxon>Phaeocystis</taxon>
    </lineage>
</organism>
<keyword evidence="2" id="KW-0808">Transferase</keyword>
<dbReference type="GO" id="GO:0032259">
    <property type="term" value="P:methylation"/>
    <property type="evidence" value="ECO:0007669"/>
    <property type="project" value="UniProtKB-KW"/>
</dbReference>
<dbReference type="SUPFAM" id="SSF53335">
    <property type="entry name" value="S-adenosyl-L-methionine-dependent methyltransferases"/>
    <property type="match status" value="1"/>
</dbReference>
<dbReference type="GO" id="GO:0008757">
    <property type="term" value="F:S-adenosylmethionine-dependent methyltransferase activity"/>
    <property type="evidence" value="ECO:0007669"/>
    <property type="project" value="InterPro"/>
</dbReference>
<evidence type="ECO:0000256" key="3">
    <source>
        <dbReference type="SAM" id="MobiDB-lite"/>
    </source>
</evidence>
<evidence type="ECO:0000256" key="1">
    <source>
        <dbReference type="ARBA" id="ARBA00022603"/>
    </source>
</evidence>
<evidence type="ECO:0000256" key="2">
    <source>
        <dbReference type="ARBA" id="ARBA00022679"/>
    </source>
</evidence>
<dbReference type="InterPro" id="IPR029063">
    <property type="entry name" value="SAM-dependent_MTases_sf"/>
</dbReference>
<dbReference type="CDD" id="cd02440">
    <property type="entry name" value="AdoMet_MTases"/>
    <property type="match status" value="1"/>
</dbReference>